<evidence type="ECO:0000313" key="3">
    <source>
        <dbReference type="Proteomes" id="UP000447876"/>
    </source>
</evidence>
<comment type="caution">
    <text evidence="2">The sequence shown here is derived from an EMBL/GenBank/DDBJ whole genome shotgun (WGS) entry which is preliminary data.</text>
</comment>
<sequence>MKHTIEPRQRLLALDTSTSTLAVAVMEGGKLLAERNIKAERNHSAYLVTAIEEAIAAAGVGKQQLDGIAVGVGPGSYTGVRIAVTTAKTLAWSLGLPVSAVSSLAAIAFGALARGTGQAPEQFAEVIAQTADDASACSENNLAYGRDDDKDLSAGAEAAEYSAQHWIVPLIDARRGQAYTALFSAAIGQIPRRLEPDAIRLVADWRDELAARLQELPSGQRPAGVWFVGDIEVHEAAVEELRPFLGAELHIVGYELEGAWLGLIGSEQLLCGAHDDVHALEPNYTQLAEAEAKKLR</sequence>
<dbReference type="PANTHER" id="PTHR11735">
    <property type="entry name" value="TRNA N6-ADENOSINE THREONYLCARBAMOYLTRANSFERASE"/>
    <property type="match status" value="1"/>
</dbReference>
<dbReference type="GO" id="GO:0002949">
    <property type="term" value="P:tRNA threonylcarbamoyladenosine modification"/>
    <property type="evidence" value="ECO:0007669"/>
    <property type="project" value="InterPro"/>
</dbReference>
<feature type="domain" description="Gcp-like" evidence="1">
    <location>
        <begin position="38"/>
        <end position="120"/>
    </location>
</feature>
<gene>
    <name evidence="2" type="primary">tsaB</name>
    <name evidence="2" type="ORF">GNP95_13470</name>
</gene>
<dbReference type="PANTHER" id="PTHR11735:SF11">
    <property type="entry name" value="TRNA THREONYLCARBAMOYLADENOSINE BIOSYNTHESIS PROTEIN TSAB"/>
    <property type="match status" value="1"/>
</dbReference>
<evidence type="ECO:0000259" key="1">
    <source>
        <dbReference type="Pfam" id="PF00814"/>
    </source>
</evidence>
<evidence type="ECO:0000313" key="2">
    <source>
        <dbReference type="EMBL" id="MUG45999.1"/>
    </source>
</evidence>
<dbReference type="AlphaFoldDB" id="A0A7X2Z1R5"/>
<dbReference type="InterPro" id="IPR000905">
    <property type="entry name" value="Gcp-like_dom"/>
</dbReference>
<name>A0A7X2Z1R5_9BACL</name>
<protein>
    <submittedName>
        <fullName evidence="2">tRNA (Adenosine(37)-N6)-threonylcarbamoyltransferase complex dimerization subunit type 1 TsaB</fullName>
    </submittedName>
</protein>
<keyword evidence="2" id="KW-0808">Transferase</keyword>
<reference evidence="2 3" key="1">
    <citation type="submission" date="2019-11" db="EMBL/GenBank/DDBJ databases">
        <title>Draft genome sequences of five Paenibacillus species of dairy origin.</title>
        <authorList>
            <person name="Olajide A.M."/>
            <person name="Chen S."/>
            <person name="Lapointe G."/>
        </authorList>
    </citation>
    <scope>NUCLEOTIDE SEQUENCE [LARGE SCALE GENOMIC DNA]</scope>
    <source>
        <strain evidence="2 3">12CR55</strain>
    </source>
</reference>
<dbReference type="OrthoDB" id="9784166at2"/>
<dbReference type="GO" id="GO:0005829">
    <property type="term" value="C:cytosol"/>
    <property type="evidence" value="ECO:0007669"/>
    <property type="project" value="TreeGrafter"/>
</dbReference>
<accession>A0A7X2Z1R5</accession>
<dbReference type="Gene3D" id="3.30.420.40">
    <property type="match status" value="1"/>
</dbReference>
<dbReference type="InterPro" id="IPR022496">
    <property type="entry name" value="T6A_TsaB"/>
</dbReference>
<proteinExistence type="predicted"/>
<dbReference type="Pfam" id="PF00814">
    <property type="entry name" value="TsaD"/>
    <property type="match status" value="1"/>
</dbReference>
<organism evidence="2 3">
    <name type="scientific">Paenibacillus woosongensis</name>
    <dbReference type="NCBI Taxonomy" id="307580"/>
    <lineage>
        <taxon>Bacteria</taxon>
        <taxon>Bacillati</taxon>
        <taxon>Bacillota</taxon>
        <taxon>Bacilli</taxon>
        <taxon>Bacillales</taxon>
        <taxon>Paenibacillaceae</taxon>
        <taxon>Paenibacillus</taxon>
    </lineage>
</organism>
<dbReference type="Proteomes" id="UP000447876">
    <property type="component" value="Unassembled WGS sequence"/>
</dbReference>
<dbReference type="EMBL" id="WNZW01000004">
    <property type="protein sequence ID" value="MUG45999.1"/>
    <property type="molecule type" value="Genomic_DNA"/>
</dbReference>
<dbReference type="GO" id="GO:0016740">
    <property type="term" value="F:transferase activity"/>
    <property type="evidence" value="ECO:0007669"/>
    <property type="project" value="UniProtKB-KW"/>
</dbReference>
<dbReference type="SUPFAM" id="SSF53067">
    <property type="entry name" value="Actin-like ATPase domain"/>
    <property type="match status" value="2"/>
</dbReference>
<dbReference type="NCBIfam" id="TIGR03725">
    <property type="entry name" value="T6A_YeaZ"/>
    <property type="match status" value="1"/>
</dbReference>
<dbReference type="InterPro" id="IPR043129">
    <property type="entry name" value="ATPase_NBD"/>
</dbReference>
<dbReference type="RefSeq" id="WP_155611404.1">
    <property type="nucleotide sequence ID" value="NZ_WNZW01000004.1"/>
</dbReference>